<evidence type="ECO:0000313" key="5">
    <source>
        <dbReference type="Proteomes" id="UP000247523"/>
    </source>
</evidence>
<feature type="transmembrane region" description="Helical" evidence="3">
    <location>
        <begin position="40"/>
        <end position="63"/>
    </location>
</feature>
<dbReference type="PANTHER" id="PTHR37815:SF3">
    <property type="entry name" value="UPF0397 PROTEIN SPR0429"/>
    <property type="match status" value="1"/>
</dbReference>
<dbReference type="InterPro" id="IPR009825">
    <property type="entry name" value="ECF_substrate-spec-like"/>
</dbReference>
<dbReference type="AlphaFoldDB" id="A0A318ELS0"/>
<accession>A0A318ELS0</accession>
<evidence type="ECO:0000313" key="4">
    <source>
        <dbReference type="EMBL" id="PXV85143.1"/>
    </source>
</evidence>
<feature type="transmembrane region" description="Helical" evidence="3">
    <location>
        <begin position="153"/>
        <end position="171"/>
    </location>
</feature>
<feature type="transmembrane region" description="Helical" evidence="3">
    <location>
        <begin position="70"/>
        <end position="92"/>
    </location>
</feature>
<dbReference type="RefSeq" id="WP_110292011.1">
    <property type="nucleotide sequence ID" value="NZ_QICS01000019.1"/>
</dbReference>
<evidence type="ECO:0000256" key="1">
    <source>
        <dbReference type="ARBA" id="ARBA00022692"/>
    </source>
</evidence>
<dbReference type="EMBL" id="QICS01000019">
    <property type="protein sequence ID" value="PXV85143.1"/>
    <property type="molecule type" value="Genomic_DNA"/>
</dbReference>
<gene>
    <name evidence="4" type="ORF">C8E03_11974</name>
</gene>
<comment type="caution">
    <text evidence="4">The sequence shown here is derived from an EMBL/GenBank/DDBJ whole genome shotgun (WGS) entry which is preliminary data.</text>
</comment>
<keyword evidence="3" id="KW-0472">Membrane</keyword>
<keyword evidence="2 3" id="KW-1133">Transmembrane helix</keyword>
<dbReference type="Pfam" id="PF07155">
    <property type="entry name" value="ECF-ribofla_trS"/>
    <property type="match status" value="1"/>
</dbReference>
<sequence length="193" mass="20454">MNNKTKKIVIGSLFAALTTVTTMLKLPTPSFGYIHPGDSLVLMCGIILGPVAGALSAGIGSMFADIFSGYISFAPATLVIKAITALIAGLIFNHTNCNHTMRTIIAGIPGELFMVSGYYAYEVFLFITTAKSTTGTSLAAAMSASLLGVPFNILQGIAGILISLALLPVLLKINDIRDCIYHEMHSIKKDKQI</sequence>
<proteinExistence type="predicted"/>
<dbReference type="Proteomes" id="UP000247523">
    <property type="component" value="Unassembled WGS sequence"/>
</dbReference>
<keyword evidence="1 3" id="KW-0812">Transmembrane</keyword>
<evidence type="ECO:0000256" key="2">
    <source>
        <dbReference type="ARBA" id="ARBA00022989"/>
    </source>
</evidence>
<reference evidence="4 5" key="1">
    <citation type="submission" date="2018-05" db="EMBL/GenBank/DDBJ databases">
        <title>Genomic Encyclopedia of Type Strains, Phase IV (KMG-IV): sequencing the most valuable type-strain genomes for metagenomic binning, comparative biology and taxonomic classification.</title>
        <authorList>
            <person name="Goeker M."/>
        </authorList>
    </citation>
    <scope>NUCLEOTIDE SEQUENCE [LARGE SCALE GENOMIC DNA]</scope>
    <source>
        <strain evidence="4 5">DSM 28816</strain>
    </source>
</reference>
<name>A0A318ELS0_9FIRM</name>
<dbReference type="Gene3D" id="1.10.1760.20">
    <property type="match status" value="1"/>
</dbReference>
<dbReference type="PANTHER" id="PTHR37815">
    <property type="entry name" value="UPF0397 PROTEIN BC_2624-RELATED"/>
    <property type="match status" value="1"/>
</dbReference>
<protein>
    <submittedName>
        <fullName evidence="4">Putative membrane protein</fullName>
    </submittedName>
</protein>
<evidence type="ECO:0000256" key="3">
    <source>
        <dbReference type="SAM" id="Phobius"/>
    </source>
</evidence>
<organism evidence="4 5">
    <name type="scientific">Lachnotalea glycerini</name>
    <dbReference type="NCBI Taxonomy" id="1763509"/>
    <lineage>
        <taxon>Bacteria</taxon>
        <taxon>Bacillati</taxon>
        <taxon>Bacillota</taxon>
        <taxon>Clostridia</taxon>
        <taxon>Lachnospirales</taxon>
        <taxon>Lachnospiraceae</taxon>
        <taxon>Lachnotalea</taxon>
    </lineage>
</organism>
<dbReference type="GO" id="GO:0016020">
    <property type="term" value="C:membrane"/>
    <property type="evidence" value="ECO:0007669"/>
    <property type="project" value="InterPro"/>
</dbReference>